<evidence type="ECO:0000256" key="3">
    <source>
        <dbReference type="ARBA" id="ARBA00022833"/>
    </source>
</evidence>
<evidence type="ECO:0000313" key="8">
    <source>
        <dbReference type="Proteomes" id="UP000285060"/>
    </source>
</evidence>
<evidence type="ECO:0000256" key="1">
    <source>
        <dbReference type="ARBA" id="ARBA00022723"/>
    </source>
</evidence>
<comment type="caution">
    <text evidence="7">The sequence shown here is derived from an EMBL/GenBank/DDBJ whole genome shotgun (WGS) entry which is preliminary data.</text>
</comment>
<keyword evidence="1" id="KW-0479">Metal-binding</keyword>
<feature type="region of interest" description="Disordered" evidence="5">
    <location>
        <begin position="178"/>
        <end position="205"/>
    </location>
</feature>
<accession>A0A418B475</accession>
<dbReference type="InterPro" id="IPR011011">
    <property type="entry name" value="Znf_FYVE_PHD"/>
</dbReference>
<dbReference type="InterPro" id="IPR019787">
    <property type="entry name" value="Znf_PHD-finger"/>
</dbReference>
<dbReference type="AlphaFoldDB" id="A0A418B475"/>
<dbReference type="SUPFAM" id="SSF57903">
    <property type="entry name" value="FYVE/PHD zinc finger"/>
    <property type="match status" value="1"/>
</dbReference>
<dbReference type="VEuPathDB" id="FungiDB:H310_04013"/>
<protein>
    <recommendedName>
        <fullName evidence="6">GATA-type domain-containing protein</fullName>
    </recommendedName>
</protein>
<evidence type="ECO:0000256" key="4">
    <source>
        <dbReference type="PROSITE-ProRule" id="PRU00094"/>
    </source>
</evidence>
<sequence length="511" mass="56530">MPRGVFSVFNWCRRIIMSDGQSQCDSLAQSPHAQAPRVKPAVLDAVSVALDESDEATEPAVQVPKCSLVDVNFLFPSSWGNSSAYQRLRHLRSIEASALRYQLERESKSTPMNERDVPALRRIDAFMEIQRRECFRLDGKNPHYCSNSHMYLYAARNEDGEIIRKESVRDRVWPPKEFALKNTPKTGPGRGGGRKRKVPDKTPAQLDEERLAMDTGKTCIDCGAMSSPLWRQVDAVVEIPDTLAPDQEVIIPKEDICLACYVQRTCGSKVRAGQLSKKKKEKALMSKAVKDESSKLKKMAAAVPVAPSPAVSTPIVPVASAAESEGDEADDISTGDDKRRKKSTKKSSKKKKKKSKRSSSSAPGSPAVSPKRSTTSPKKSNPVALTPLVVVHDDDNDSADMIPPPPTSRSSRKESKKRSRDASPRVTPKASKSSKKDSAAILPIETPREKELRAKGQYCPVCNRTYEDDDASEFVCCDGCEMWVHSFCDPLMNAYEQLMSRNFISEQPCPL</sequence>
<dbReference type="PROSITE" id="PS50114">
    <property type="entry name" value="GATA_ZN_FINGER_2"/>
    <property type="match status" value="1"/>
</dbReference>
<feature type="compositionally biased region" description="Low complexity" evidence="5">
    <location>
        <begin position="369"/>
        <end position="380"/>
    </location>
</feature>
<proteinExistence type="predicted"/>
<feature type="compositionally biased region" description="Basic residues" evidence="5">
    <location>
        <begin position="339"/>
        <end position="357"/>
    </location>
</feature>
<name>A0A418B475_9STRA</name>
<dbReference type="Proteomes" id="UP000285060">
    <property type="component" value="Unassembled WGS sequence"/>
</dbReference>
<dbReference type="Gene3D" id="3.30.40.10">
    <property type="entry name" value="Zinc/RING finger domain, C3HC4 (zinc finger)"/>
    <property type="match status" value="1"/>
</dbReference>
<dbReference type="InterPro" id="IPR013083">
    <property type="entry name" value="Znf_RING/FYVE/PHD"/>
</dbReference>
<gene>
    <name evidence="7" type="ORF">DYB32_002136</name>
</gene>
<keyword evidence="2 4" id="KW-0863">Zinc-finger</keyword>
<keyword evidence="3" id="KW-0862">Zinc</keyword>
<reference evidence="7 8" key="1">
    <citation type="submission" date="2018-08" db="EMBL/GenBank/DDBJ databases">
        <title>Aphanomyces genome sequencing and annotation.</title>
        <authorList>
            <person name="Minardi D."/>
            <person name="Oidtmann B."/>
            <person name="Van Der Giezen M."/>
            <person name="Studholme D.J."/>
        </authorList>
    </citation>
    <scope>NUCLEOTIDE SEQUENCE [LARGE SCALE GENOMIC DNA]</scope>
    <source>
        <strain evidence="7 8">NJM0002</strain>
    </source>
</reference>
<dbReference type="InterPro" id="IPR000679">
    <property type="entry name" value="Znf_GATA"/>
</dbReference>
<dbReference type="GO" id="GO:0043565">
    <property type="term" value="F:sequence-specific DNA binding"/>
    <property type="evidence" value="ECO:0007669"/>
    <property type="project" value="InterPro"/>
</dbReference>
<organism evidence="7 8">
    <name type="scientific">Aphanomyces invadans</name>
    <dbReference type="NCBI Taxonomy" id="157072"/>
    <lineage>
        <taxon>Eukaryota</taxon>
        <taxon>Sar</taxon>
        <taxon>Stramenopiles</taxon>
        <taxon>Oomycota</taxon>
        <taxon>Saprolegniomycetes</taxon>
        <taxon>Saprolegniales</taxon>
        <taxon>Verrucalvaceae</taxon>
        <taxon>Aphanomyces</taxon>
    </lineage>
</organism>
<evidence type="ECO:0000256" key="2">
    <source>
        <dbReference type="ARBA" id="ARBA00022771"/>
    </source>
</evidence>
<dbReference type="EMBL" id="QUSY01000107">
    <property type="protein sequence ID" value="RHY32892.1"/>
    <property type="molecule type" value="Genomic_DNA"/>
</dbReference>
<evidence type="ECO:0000313" key="7">
    <source>
        <dbReference type="EMBL" id="RHY32892.1"/>
    </source>
</evidence>
<feature type="compositionally biased region" description="Acidic residues" evidence="5">
    <location>
        <begin position="324"/>
        <end position="334"/>
    </location>
</feature>
<keyword evidence="8" id="KW-1185">Reference proteome</keyword>
<dbReference type="GO" id="GO:0006355">
    <property type="term" value="P:regulation of DNA-templated transcription"/>
    <property type="evidence" value="ECO:0007669"/>
    <property type="project" value="InterPro"/>
</dbReference>
<dbReference type="GO" id="GO:0008270">
    <property type="term" value="F:zinc ion binding"/>
    <property type="evidence" value="ECO:0007669"/>
    <property type="project" value="UniProtKB-KW"/>
</dbReference>
<evidence type="ECO:0000259" key="6">
    <source>
        <dbReference type="PROSITE" id="PS50114"/>
    </source>
</evidence>
<feature type="region of interest" description="Disordered" evidence="5">
    <location>
        <begin position="320"/>
        <end position="438"/>
    </location>
</feature>
<feature type="domain" description="GATA-type" evidence="6">
    <location>
        <begin position="213"/>
        <end position="232"/>
    </location>
</feature>
<dbReference type="Pfam" id="PF00628">
    <property type="entry name" value="PHD"/>
    <property type="match status" value="1"/>
</dbReference>
<evidence type="ECO:0000256" key="5">
    <source>
        <dbReference type="SAM" id="MobiDB-lite"/>
    </source>
</evidence>